<dbReference type="PANTHER" id="PTHR30469:SF15">
    <property type="entry name" value="HLYD FAMILY OF SECRETION PROTEINS"/>
    <property type="match status" value="1"/>
</dbReference>
<evidence type="ECO:0000256" key="1">
    <source>
        <dbReference type="ARBA" id="ARBA00009477"/>
    </source>
</evidence>
<evidence type="ECO:0000313" key="4">
    <source>
        <dbReference type="Proteomes" id="UP000320386"/>
    </source>
</evidence>
<dbReference type="KEGG" id="mcad:Pan265_01990"/>
<protein>
    <submittedName>
        <fullName evidence="3">Multidrug resistance protein MdtE</fullName>
    </submittedName>
</protein>
<dbReference type="EMBL" id="CP036280">
    <property type="protein sequence ID" value="QDU70373.1"/>
    <property type="molecule type" value="Genomic_DNA"/>
</dbReference>
<dbReference type="GO" id="GO:1990281">
    <property type="term" value="C:efflux pump complex"/>
    <property type="evidence" value="ECO:0007669"/>
    <property type="project" value="TreeGrafter"/>
</dbReference>
<dbReference type="Gene3D" id="2.40.30.170">
    <property type="match status" value="1"/>
</dbReference>
<dbReference type="Gene3D" id="1.10.287.470">
    <property type="entry name" value="Helix hairpin bin"/>
    <property type="match status" value="1"/>
</dbReference>
<dbReference type="Gene3D" id="2.40.50.100">
    <property type="match status" value="1"/>
</dbReference>
<dbReference type="Proteomes" id="UP000320386">
    <property type="component" value="Chromosome"/>
</dbReference>
<dbReference type="RefSeq" id="WP_236254535.1">
    <property type="nucleotide sequence ID" value="NZ_CP036280.1"/>
</dbReference>
<keyword evidence="4" id="KW-1185">Reference proteome</keyword>
<gene>
    <name evidence="3" type="primary">mdtE</name>
    <name evidence="3" type="ORF">Pan265_01990</name>
</gene>
<evidence type="ECO:0000259" key="2">
    <source>
        <dbReference type="Pfam" id="PF25973"/>
    </source>
</evidence>
<dbReference type="NCBIfam" id="TIGR01730">
    <property type="entry name" value="RND_mfp"/>
    <property type="match status" value="1"/>
</dbReference>
<comment type="similarity">
    <text evidence="1">Belongs to the membrane fusion protein (MFP) (TC 8.A.1) family.</text>
</comment>
<organism evidence="3 4">
    <name type="scientific">Mucisphaera calidilacus</name>
    <dbReference type="NCBI Taxonomy" id="2527982"/>
    <lineage>
        <taxon>Bacteria</taxon>
        <taxon>Pseudomonadati</taxon>
        <taxon>Planctomycetota</taxon>
        <taxon>Phycisphaerae</taxon>
        <taxon>Phycisphaerales</taxon>
        <taxon>Phycisphaeraceae</taxon>
        <taxon>Mucisphaera</taxon>
    </lineage>
</organism>
<reference evidence="3 4" key="1">
    <citation type="submission" date="2019-02" db="EMBL/GenBank/DDBJ databases">
        <title>Deep-cultivation of Planctomycetes and their phenomic and genomic characterization uncovers novel biology.</title>
        <authorList>
            <person name="Wiegand S."/>
            <person name="Jogler M."/>
            <person name="Boedeker C."/>
            <person name="Pinto D."/>
            <person name="Vollmers J."/>
            <person name="Rivas-Marin E."/>
            <person name="Kohn T."/>
            <person name="Peeters S.H."/>
            <person name="Heuer A."/>
            <person name="Rast P."/>
            <person name="Oberbeckmann S."/>
            <person name="Bunk B."/>
            <person name="Jeske O."/>
            <person name="Meyerdierks A."/>
            <person name="Storesund J.E."/>
            <person name="Kallscheuer N."/>
            <person name="Luecker S."/>
            <person name="Lage O.M."/>
            <person name="Pohl T."/>
            <person name="Merkel B.J."/>
            <person name="Hornburger P."/>
            <person name="Mueller R.-W."/>
            <person name="Bruemmer F."/>
            <person name="Labrenz M."/>
            <person name="Spormann A.M."/>
            <person name="Op den Camp H."/>
            <person name="Overmann J."/>
            <person name="Amann R."/>
            <person name="Jetten M.S.M."/>
            <person name="Mascher T."/>
            <person name="Medema M.H."/>
            <person name="Devos D.P."/>
            <person name="Kaster A.-K."/>
            <person name="Ovreas L."/>
            <person name="Rohde M."/>
            <person name="Galperin M.Y."/>
            <person name="Jogler C."/>
        </authorList>
    </citation>
    <scope>NUCLEOTIDE SEQUENCE [LARGE SCALE GENOMIC DNA]</scope>
    <source>
        <strain evidence="3 4">Pan265</strain>
    </source>
</reference>
<dbReference type="AlphaFoldDB" id="A0A518BTS5"/>
<feature type="domain" description="CzcB-like barrel-sandwich hybrid" evidence="2">
    <location>
        <begin position="42"/>
        <end position="193"/>
    </location>
</feature>
<dbReference type="Pfam" id="PF25973">
    <property type="entry name" value="BSH_CzcB"/>
    <property type="match status" value="1"/>
</dbReference>
<dbReference type="InterPro" id="IPR058647">
    <property type="entry name" value="BSH_CzcB-like"/>
</dbReference>
<accession>A0A518BTS5</accession>
<sequence>MKYHYAIVAGLIVGFVTSLPVLGQSRINLSRYEGVTRPAQQVQLSAPVDGIVEQVLVVEGEYVKEGQPLLQMDDAIQRLSTESSRLQAESDAQILRAQYALEEAQILLDRVTTSFEKDAASEWEVRRTRVQRDQATADLQLAKDNKLIAEKRYELELERLDRYRLDAPFDGVVLRRTVESGETVQTEDSLLAIVSISPIRAEIHLPAEVYGDMKLNAMYGLIGSAPASESLRGRLTIVDAIIDPASQTFRCVFEIDNPDGGLPSGFVVRLASLEPAE</sequence>
<dbReference type="PANTHER" id="PTHR30469">
    <property type="entry name" value="MULTIDRUG RESISTANCE PROTEIN MDTA"/>
    <property type="match status" value="1"/>
</dbReference>
<name>A0A518BTS5_9BACT</name>
<dbReference type="InterPro" id="IPR006143">
    <property type="entry name" value="RND_pump_MFP"/>
</dbReference>
<dbReference type="SUPFAM" id="SSF111369">
    <property type="entry name" value="HlyD-like secretion proteins"/>
    <property type="match status" value="1"/>
</dbReference>
<dbReference type="GO" id="GO:0015562">
    <property type="term" value="F:efflux transmembrane transporter activity"/>
    <property type="evidence" value="ECO:0007669"/>
    <property type="project" value="TreeGrafter"/>
</dbReference>
<proteinExistence type="inferred from homology"/>
<evidence type="ECO:0000313" key="3">
    <source>
        <dbReference type="EMBL" id="QDU70373.1"/>
    </source>
</evidence>